<reference evidence="1 2" key="1">
    <citation type="submission" date="2024-06" db="EMBL/GenBank/DDBJ databases">
        <title>The Natural Products Discovery Center: Release of the First 8490 Sequenced Strains for Exploring Actinobacteria Biosynthetic Diversity.</title>
        <authorList>
            <person name="Kalkreuter E."/>
            <person name="Kautsar S.A."/>
            <person name="Yang D."/>
            <person name="Bader C.D."/>
            <person name="Teijaro C.N."/>
            <person name="Fluegel L."/>
            <person name="Davis C.M."/>
            <person name="Simpson J.R."/>
            <person name="Lauterbach L."/>
            <person name="Steele A.D."/>
            <person name="Gui C."/>
            <person name="Meng S."/>
            <person name="Li G."/>
            <person name="Viehrig K."/>
            <person name="Ye F."/>
            <person name="Su P."/>
            <person name="Kiefer A.F."/>
            <person name="Nichols A."/>
            <person name="Cepeda A.J."/>
            <person name="Yan W."/>
            <person name="Fan B."/>
            <person name="Jiang Y."/>
            <person name="Adhikari A."/>
            <person name="Zheng C.-J."/>
            <person name="Schuster L."/>
            <person name="Cowan T.M."/>
            <person name="Smanski M.J."/>
            <person name="Chevrette M.G."/>
            <person name="De Carvalho L.P.S."/>
            <person name="Shen B."/>
        </authorList>
    </citation>
    <scope>NUCLEOTIDE SEQUENCE [LARGE SCALE GENOMIC DNA]</scope>
    <source>
        <strain evidence="1 2">NPDC048946</strain>
    </source>
</reference>
<evidence type="ECO:0000313" key="1">
    <source>
        <dbReference type="EMBL" id="MEU8136091.1"/>
    </source>
</evidence>
<name>A0ABV3DK09_9ACTN</name>
<keyword evidence="2" id="KW-1185">Reference proteome</keyword>
<evidence type="ECO:0000313" key="2">
    <source>
        <dbReference type="Proteomes" id="UP001551482"/>
    </source>
</evidence>
<dbReference type="Proteomes" id="UP001551482">
    <property type="component" value="Unassembled WGS sequence"/>
</dbReference>
<dbReference type="RefSeq" id="WP_358356345.1">
    <property type="nucleotide sequence ID" value="NZ_JBEZFP010000055.1"/>
</dbReference>
<proteinExistence type="predicted"/>
<comment type="caution">
    <text evidence="1">The sequence shown here is derived from an EMBL/GenBank/DDBJ whole genome shotgun (WGS) entry which is preliminary data.</text>
</comment>
<accession>A0ABV3DK09</accession>
<protein>
    <submittedName>
        <fullName evidence="1">Uncharacterized protein</fullName>
    </submittedName>
</protein>
<organism evidence="1 2">
    <name type="scientific">Streptodolium elevatio</name>
    <dbReference type="NCBI Taxonomy" id="3157996"/>
    <lineage>
        <taxon>Bacteria</taxon>
        <taxon>Bacillati</taxon>
        <taxon>Actinomycetota</taxon>
        <taxon>Actinomycetes</taxon>
        <taxon>Kitasatosporales</taxon>
        <taxon>Streptomycetaceae</taxon>
        <taxon>Streptodolium</taxon>
    </lineage>
</organism>
<sequence>MPATGSGTAYCGTCGRGTRYGTNGPDAQTVQWLMGGHDCEPPGLIEGIGD</sequence>
<dbReference type="EMBL" id="JBEZFP010000055">
    <property type="protein sequence ID" value="MEU8136091.1"/>
    <property type="molecule type" value="Genomic_DNA"/>
</dbReference>
<gene>
    <name evidence="1" type="ORF">AB0C36_21570</name>
</gene>